<name>A0A9D2E3D1_9FIRM</name>
<proteinExistence type="predicted"/>
<sequence length="291" mass="33997">MSDEAVKYLYSKRGGPFHDKSCPKAQHIPDEELGYSEKYLSNISQCPLCAVKAYVRLGAKDFYNYPLYERLFRRMRFTPVLLRRMYVNEKIRTSASSNGLTIWGKEDSWRLEFWDGSDTMRLMHNNYYPLPDGTRIFTGGYHLQAERATANYAFTAISGYTYADHKAAMLKREQEQFALKVDVLPEGFSAKKDDLSGAKKKVFWVWKKFIELLRKFFRKRSKCTCKPWRQADLPGWMLLHLKWWGGTASPQTRFAFAALFVVGARLLCYTESYARAFFERGEAYQWNVGTK</sequence>
<evidence type="ECO:0000313" key="2">
    <source>
        <dbReference type="Proteomes" id="UP000824035"/>
    </source>
</evidence>
<dbReference type="Proteomes" id="UP000824035">
    <property type="component" value="Unassembled WGS sequence"/>
</dbReference>
<protein>
    <submittedName>
        <fullName evidence="1">Uncharacterized protein</fullName>
    </submittedName>
</protein>
<gene>
    <name evidence="1" type="ORF">H9813_04485</name>
</gene>
<organism evidence="1 2">
    <name type="scientific">Candidatus Allofournierella merdipullorum</name>
    <dbReference type="NCBI Taxonomy" id="2838595"/>
    <lineage>
        <taxon>Bacteria</taxon>
        <taxon>Bacillati</taxon>
        <taxon>Bacillota</taxon>
        <taxon>Clostridia</taxon>
        <taxon>Eubacteriales</taxon>
        <taxon>Oscillospiraceae</taxon>
        <taxon>Allofournierella</taxon>
    </lineage>
</organism>
<dbReference type="AlphaFoldDB" id="A0A9D2E3D1"/>
<dbReference type="EMBL" id="DXBV01000042">
    <property type="protein sequence ID" value="HIZ30478.1"/>
    <property type="molecule type" value="Genomic_DNA"/>
</dbReference>
<reference evidence="1" key="2">
    <citation type="submission" date="2021-04" db="EMBL/GenBank/DDBJ databases">
        <authorList>
            <person name="Gilroy R."/>
        </authorList>
    </citation>
    <scope>NUCLEOTIDE SEQUENCE</scope>
    <source>
        <strain evidence="1">ChiGjej4B4-18154</strain>
    </source>
</reference>
<reference evidence="1" key="1">
    <citation type="journal article" date="2021" name="PeerJ">
        <title>Extensive microbial diversity within the chicken gut microbiome revealed by metagenomics and culture.</title>
        <authorList>
            <person name="Gilroy R."/>
            <person name="Ravi A."/>
            <person name="Getino M."/>
            <person name="Pursley I."/>
            <person name="Horton D.L."/>
            <person name="Alikhan N.F."/>
            <person name="Baker D."/>
            <person name="Gharbi K."/>
            <person name="Hall N."/>
            <person name="Watson M."/>
            <person name="Adriaenssens E.M."/>
            <person name="Foster-Nyarko E."/>
            <person name="Jarju S."/>
            <person name="Secka A."/>
            <person name="Antonio M."/>
            <person name="Oren A."/>
            <person name="Chaudhuri R.R."/>
            <person name="La Ragione R."/>
            <person name="Hildebrand F."/>
            <person name="Pallen M.J."/>
        </authorList>
    </citation>
    <scope>NUCLEOTIDE SEQUENCE</scope>
    <source>
        <strain evidence="1">ChiGjej4B4-18154</strain>
    </source>
</reference>
<accession>A0A9D2E3D1</accession>
<evidence type="ECO:0000313" key="1">
    <source>
        <dbReference type="EMBL" id="HIZ30478.1"/>
    </source>
</evidence>
<comment type="caution">
    <text evidence="1">The sequence shown here is derived from an EMBL/GenBank/DDBJ whole genome shotgun (WGS) entry which is preliminary data.</text>
</comment>